<feature type="domain" description="VOC" evidence="1">
    <location>
        <begin position="5"/>
        <end position="134"/>
    </location>
</feature>
<protein>
    <submittedName>
        <fullName evidence="2">Glyoxalase</fullName>
    </submittedName>
</protein>
<dbReference type="RefSeq" id="WP_043058646.1">
    <property type="nucleotide sequence ID" value="NZ_LXEY01000022.1"/>
</dbReference>
<dbReference type="OrthoDB" id="9798430at2"/>
<proteinExistence type="predicted"/>
<dbReference type="InterPro" id="IPR029068">
    <property type="entry name" value="Glyas_Bleomycin-R_OHBP_Dase"/>
</dbReference>
<sequence length="134" mass="14618">MAEQSVDLIISMGIADRQRSMNFYMAAFDFELIGEPLEDGVPEPLQFRLNDHTRLMLIPNDGFDWVLDKHTNAPAGVNESILGLPVEAAAHVDKLVERIITAGGTVITAAAQQAWGYTALCADPDGHVWQITAV</sequence>
<dbReference type="PANTHER" id="PTHR36503:SF1">
    <property type="entry name" value="BLR2520 PROTEIN"/>
    <property type="match status" value="1"/>
</dbReference>
<keyword evidence="3" id="KW-1185">Reference proteome</keyword>
<gene>
    <name evidence="2" type="ORF">A6F49_16325</name>
</gene>
<dbReference type="Gene3D" id="3.10.180.10">
    <property type="entry name" value="2,3-Dihydroxybiphenyl 1,2-Dioxygenase, domain 1"/>
    <property type="match status" value="1"/>
</dbReference>
<dbReference type="InterPro" id="IPR004360">
    <property type="entry name" value="Glyas_Fos-R_dOase_dom"/>
</dbReference>
<dbReference type="Pfam" id="PF00903">
    <property type="entry name" value="Glyoxalase"/>
    <property type="match status" value="1"/>
</dbReference>
<dbReference type="Proteomes" id="UP000078292">
    <property type="component" value="Unassembled WGS sequence"/>
</dbReference>
<reference evidence="2 3" key="1">
    <citation type="submission" date="2016-04" db="EMBL/GenBank/DDBJ databases">
        <title>First whole genome shotgun sequence of the bacterium Enteractinococcus sp. strain UASWS1574.</title>
        <authorList>
            <person name="Crovadore J."/>
            <person name="Chablais R."/>
            <person name="Lefort F."/>
        </authorList>
    </citation>
    <scope>NUCLEOTIDE SEQUENCE [LARGE SCALE GENOMIC DNA]</scope>
    <source>
        <strain evidence="2 3">UASWS1574</strain>
    </source>
</reference>
<dbReference type="STRING" id="1837282.A6F49_16325"/>
<dbReference type="SUPFAM" id="SSF54593">
    <property type="entry name" value="Glyoxalase/Bleomycin resistance protein/Dihydroxybiphenyl dioxygenase"/>
    <property type="match status" value="1"/>
</dbReference>
<organism evidence="2 3">
    <name type="scientific">Enteractinococcus helveticum</name>
    <dbReference type="NCBI Taxonomy" id="1837282"/>
    <lineage>
        <taxon>Bacteria</taxon>
        <taxon>Bacillati</taxon>
        <taxon>Actinomycetota</taxon>
        <taxon>Actinomycetes</taxon>
        <taxon>Micrococcales</taxon>
        <taxon>Micrococcaceae</taxon>
    </lineage>
</organism>
<dbReference type="PROSITE" id="PS51819">
    <property type="entry name" value="VOC"/>
    <property type="match status" value="1"/>
</dbReference>
<accession>A0A1B7LWJ2</accession>
<dbReference type="EMBL" id="LXEY01000022">
    <property type="protein sequence ID" value="OAV59412.1"/>
    <property type="molecule type" value="Genomic_DNA"/>
</dbReference>
<dbReference type="AlphaFoldDB" id="A0A1B7LWJ2"/>
<evidence type="ECO:0000259" key="1">
    <source>
        <dbReference type="PROSITE" id="PS51819"/>
    </source>
</evidence>
<name>A0A1B7LWJ2_9MICC</name>
<evidence type="ECO:0000313" key="3">
    <source>
        <dbReference type="Proteomes" id="UP000078292"/>
    </source>
</evidence>
<dbReference type="PANTHER" id="PTHR36503">
    <property type="entry name" value="BLR2520 PROTEIN"/>
    <property type="match status" value="1"/>
</dbReference>
<dbReference type="InterPro" id="IPR037523">
    <property type="entry name" value="VOC_core"/>
</dbReference>
<comment type="caution">
    <text evidence="2">The sequence shown here is derived from an EMBL/GenBank/DDBJ whole genome shotgun (WGS) entry which is preliminary data.</text>
</comment>
<evidence type="ECO:0000313" key="2">
    <source>
        <dbReference type="EMBL" id="OAV59412.1"/>
    </source>
</evidence>